<keyword evidence="4" id="KW-0963">Cytoplasm</keyword>
<dbReference type="AlphaFoldDB" id="A0A1U7EVW4"/>
<dbReference type="EMBL" id="CR936257">
    <property type="protein sequence ID" value="CAI49205.2"/>
    <property type="molecule type" value="Genomic_DNA"/>
</dbReference>
<gene>
    <name evidence="12" type="primary">mtfK1</name>
    <name evidence="12" type="ordered locus">NP_2228A</name>
</gene>
<keyword evidence="13" id="KW-1185">Reference proteome</keyword>
<name>A0A1U7EVW4_NATPD</name>
<proteinExistence type="inferred from homology"/>
<dbReference type="GO" id="GO:0003755">
    <property type="term" value="F:peptidyl-prolyl cis-trans isomerase activity"/>
    <property type="evidence" value="ECO:0007669"/>
    <property type="project" value="UniProtKB-UniRule"/>
</dbReference>
<dbReference type="PROSITE" id="PS50059">
    <property type="entry name" value="FKBP_PPIASE"/>
    <property type="match status" value="1"/>
</dbReference>
<evidence type="ECO:0000256" key="9">
    <source>
        <dbReference type="RuleBase" id="RU003915"/>
    </source>
</evidence>
<sequence>MTIATGDAVTLEYTGRLDDGTVFDTSREDVAEEEGLADAQPDREYSPLTVDVGAQEVIEGMEEGLIGLEAGAETTLEIPPEKGYGEWSEERVQTFDTEELQEMLGGQLPEEGAYLEAQNGQHGEVTDVSDDVVRVDFNPELAGETLTFDVEIVDVN</sequence>
<dbReference type="EC" id="5.2.1.8" evidence="9"/>
<reference evidence="12 13" key="1">
    <citation type="journal article" date="2005" name="Genome Res.">
        <title>Living with two extremes: conclusions from the genome sequence of Natronomonas pharaonis.</title>
        <authorList>
            <person name="Falb M."/>
            <person name="Pfeiffer F."/>
            <person name="Palm P."/>
            <person name="Rodewald K."/>
            <person name="Hickmann V."/>
            <person name="Tittor J."/>
            <person name="Oesterhelt D."/>
        </authorList>
    </citation>
    <scope>NUCLEOTIDE SEQUENCE [LARGE SCALE GENOMIC DNA]</scope>
    <source>
        <strain evidence="13">ATCC 35678 / DSM 2160 / CIP 103997 / JCM 8858 / NBRC 14720 / NCIMB 2260 / Gabara</strain>
    </source>
</reference>
<dbReference type="GeneID" id="3702947"/>
<dbReference type="EnsemblBacteria" id="CAI49205">
    <property type="protein sequence ID" value="CAI49205"/>
    <property type="gene ID" value="NP_2228A"/>
</dbReference>
<evidence type="ECO:0000313" key="12">
    <source>
        <dbReference type="EMBL" id="CAI49205.2"/>
    </source>
</evidence>
<dbReference type="InterPro" id="IPR001179">
    <property type="entry name" value="PPIase_FKBP_dom"/>
</dbReference>
<dbReference type="eggNOG" id="arCOG00981">
    <property type="taxonomic scope" value="Archaea"/>
</dbReference>
<dbReference type="GO" id="GO:0005737">
    <property type="term" value="C:cytoplasm"/>
    <property type="evidence" value="ECO:0007669"/>
    <property type="project" value="UniProtKB-SubCell"/>
</dbReference>
<organism evidence="12 13">
    <name type="scientific">Natronomonas pharaonis (strain ATCC 35678 / DSM 2160 / CIP 103997 / JCM 8858 / NBRC 14720 / NCIMB 2260 / Gabara)</name>
    <name type="common">Halobacterium pharaonis</name>
    <dbReference type="NCBI Taxonomy" id="348780"/>
    <lineage>
        <taxon>Archaea</taxon>
        <taxon>Methanobacteriati</taxon>
        <taxon>Methanobacteriota</taxon>
        <taxon>Stenosarchaea group</taxon>
        <taxon>Halobacteria</taxon>
        <taxon>Halobacteriales</taxon>
        <taxon>Natronomonadaceae</taxon>
        <taxon>Natronomonas</taxon>
    </lineage>
</organism>
<evidence type="ECO:0000256" key="4">
    <source>
        <dbReference type="ARBA" id="ARBA00022490"/>
    </source>
</evidence>
<dbReference type="PANTHER" id="PTHR47861">
    <property type="entry name" value="FKBP-TYPE PEPTIDYL-PROLYL CIS-TRANS ISOMERASE SLYD"/>
    <property type="match status" value="1"/>
</dbReference>
<keyword evidence="7 8" id="KW-0413">Isomerase</keyword>
<evidence type="ECO:0000256" key="2">
    <source>
        <dbReference type="ARBA" id="ARBA00004496"/>
    </source>
</evidence>
<evidence type="ECO:0000256" key="5">
    <source>
        <dbReference type="ARBA" id="ARBA00023110"/>
    </source>
</evidence>
<dbReference type="OrthoDB" id="8615at2157"/>
<evidence type="ECO:0000313" key="13">
    <source>
        <dbReference type="Proteomes" id="UP000002698"/>
    </source>
</evidence>
<evidence type="ECO:0000256" key="6">
    <source>
        <dbReference type="ARBA" id="ARBA00023186"/>
    </source>
</evidence>
<comment type="similarity">
    <text evidence="3 9">Belongs to the FKBP-type PPIase family.</text>
</comment>
<dbReference type="SUPFAM" id="SSF54534">
    <property type="entry name" value="FKBP-like"/>
    <property type="match status" value="1"/>
</dbReference>
<evidence type="ECO:0000256" key="10">
    <source>
        <dbReference type="SAM" id="MobiDB-lite"/>
    </source>
</evidence>
<comment type="catalytic activity">
    <reaction evidence="1 8 9">
        <text>[protein]-peptidylproline (omega=180) = [protein]-peptidylproline (omega=0)</text>
        <dbReference type="Rhea" id="RHEA:16237"/>
        <dbReference type="Rhea" id="RHEA-COMP:10747"/>
        <dbReference type="Rhea" id="RHEA-COMP:10748"/>
        <dbReference type="ChEBI" id="CHEBI:83833"/>
        <dbReference type="ChEBI" id="CHEBI:83834"/>
        <dbReference type="EC" id="5.2.1.8"/>
    </reaction>
</comment>
<keyword evidence="5 8" id="KW-0697">Rotamase</keyword>
<dbReference type="Gene3D" id="3.10.50.40">
    <property type="match status" value="1"/>
</dbReference>
<feature type="region of interest" description="Disordered" evidence="10">
    <location>
        <begin position="27"/>
        <end position="46"/>
    </location>
</feature>
<dbReference type="PANTHER" id="PTHR47861:SF3">
    <property type="entry name" value="FKBP-TYPE PEPTIDYL-PROLYL CIS-TRANS ISOMERASE SLYD"/>
    <property type="match status" value="1"/>
</dbReference>
<evidence type="ECO:0000256" key="1">
    <source>
        <dbReference type="ARBA" id="ARBA00000971"/>
    </source>
</evidence>
<dbReference type="InterPro" id="IPR046357">
    <property type="entry name" value="PPIase_dom_sf"/>
</dbReference>
<evidence type="ECO:0000256" key="3">
    <source>
        <dbReference type="ARBA" id="ARBA00006577"/>
    </source>
</evidence>
<feature type="domain" description="PPIase FKBP-type" evidence="11">
    <location>
        <begin position="6"/>
        <end position="86"/>
    </location>
</feature>
<evidence type="ECO:0000256" key="7">
    <source>
        <dbReference type="ARBA" id="ARBA00023235"/>
    </source>
</evidence>
<dbReference type="STRING" id="348780.NP_2228A"/>
<dbReference type="RefSeq" id="WP_083761667.1">
    <property type="nucleotide sequence ID" value="NC_007426.1"/>
</dbReference>
<dbReference type="KEGG" id="nph:NP_2228A"/>
<protein>
    <recommendedName>
        <fullName evidence="9">Peptidyl-prolyl cis-trans isomerase</fullName>
        <ecNumber evidence="9">5.2.1.8</ecNumber>
    </recommendedName>
</protein>
<comment type="subcellular location">
    <subcellularLocation>
        <location evidence="2">Cytoplasm</location>
    </subcellularLocation>
</comment>
<dbReference type="HOGENOM" id="CLU_098197_2_0_2"/>
<evidence type="ECO:0000259" key="11">
    <source>
        <dbReference type="PROSITE" id="PS50059"/>
    </source>
</evidence>
<keyword evidence="6" id="KW-0143">Chaperone</keyword>
<accession>A0A1U7EVW4</accession>
<dbReference type="Proteomes" id="UP000002698">
    <property type="component" value="Chromosome"/>
</dbReference>
<dbReference type="GO" id="GO:0042026">
    <property type="term" value="P:protein refolding"/>
    <property type="evidence" value="ECO:0007669"/>
    <property type="project" value="UniProtKB-ARBA"/>
</dbReference>
<evidence type="ECO:0000256" key="8">
    <source>
        <dbReference type="PROSITE-ProRule" id="PRU00277"/>
    </source>
</evidence>
<dbReference type="Pfam" id="PF00254">
    <property type="entry name" value="FKBP_C"/>
    <property type="match status" value="1"/>
</dbReference>